<name>A0A562I7M5_MICOL</name>
<feature type="region of interest" description="Disordered" evidence="1">
    <location>
        <begin position="1"/>
        <end position="29"/>
    </location>
</feature>
<reference evidence="3 4" key="1">
    <citation type="submission" date="2019-07" db="EMBL/GenBank/DDBJ databases">
        <title>R&amp;d 2014.</title>
        <authorList>
            <person name="Klenk H.-P."/>
        </authorList>
    </citation>
    <scope>NUCLEOTIDE SEQUENCE [LARGE SCALE GENOMIC DNA]</scope>
    <source>
        <strain evidence="3 4">DSM 43868</strain>
    </source>
</reference>
<evidence type="ECO:0000256" key="1">
    <source>
        <dbReference type="SAM" id="MobiDB-lite"/>
    </source>
</evidence>
<dbReference type="EMBL" id="VLKE01000001">
    <property type="protein sequence ID" value="TWH66989.1"/>
    <property type="molecule type" value="Genomic_DNA"/>
</dbReference>
<dbReference type="AlphaFoldDB" id="A0A562I7M5"/>
<accession>A0A562I7M5</accession>
<proteinExistence type="predicted"/>
<evidence type="ECO:0000256" key="2">
    <source>
        <dbReference type="SAM" id="Phobius"/>
    </source>
</evidence>
<sequence>MQPPAGSQVSRVPAQRTPPDQLAPQPLAPAPVRPPRRLWTALTVVAGVAALLLLGGVVAAFVWYDRATTPDRSAPDVVVDNYLRAFLVERNDVKAKQFTCTKATLEAVSGLRGELVAREARFATTIFVSWGKLDLQEQGDAARVQVDLIFSASVDGVSQSDRQPWQFSTTRADDGWRVCDGTSVS</sequence>
<feature type="compositionally biased region" description="Polar residues" evidence="1">
    <location>
        <begin position="1"/>
        <end position="10"/>
    </location>
</feature>
<keyword evidence="2" id="KW-1133">Transmembrane helix</keyword>
<evidence type="ECO:0000313" key="3">
    <source>
        <dbReference type="EMBL" id="TWH66989.1"/>
    </source>
</evidence>
<keyword evidence="2" id="KW-0472">Membrane</keyword>
<dbReference type="RefSeq" id="WP_145777500.1">
    <property type="nucleotide sequence ID" value="NZ_BAAATQ010000172.1"/>
</dbReference>
<keyword evidence="4" id="KW-1185">Reference proteome</keyword>
<comment type="caution">
    <text evidence="3">The sequence shown here is derived from an EMBL/GenBank/DDBJ whole genome shotgun (WGS) entry which is preliminary data.</text>
</comment>
<gene>
    <name evidence="3" type="ORF">JD77_01950</name>
</gene>
<protein>
    <recommendedName>
        <fullName evidence="5">Mce-associated membrane protein</fullName>
    </recommendedName>
</protein>
<dbReference type="OrthoDB" id="5195835at2"/>
<keyword evidence="2" id="KW-0812">Transmembrane</keyword>
<evidence type="ECO:0008006" key="5">
    <source>
        <dbReference type="Google" id="ProtNLM"/>
    </source>
</evidence>
<dbReference type="Proteomes" id="UP000319825">
    <property type="component" value="Unassembled WGS sequence"/>
</dbReference>
<evidence type="ECO:0000313" key="4">
    <source>
        <dbReference type="Proteomes" id="UP000319825"/>
    </source>
</evidence>
<feature type="transmembrane region" description="Helical" evidence="2">
    <location>
        <begin position="38"/>
        <end position="64"/>
    </location>
</feature>
<organism evidence="3 4">
    <name type="scientific">Micromonospora olivasterospora</name>
    <dbReference type="NCBI Taxonomy" id="1880"/>
    <lineage>
        <taxon>Bacteria</taxon>
        <taxon>Bacillati</taxon>
        <taxon>Actinomycetota</taxon>
        <taxon>Actinomycetes</taxon>
        <taxon>Micromonosporales</taxon>
        <taxon>Micromonosporaceae</taxon>
        <taxon>Micromonospora</taxon>
    </lineage>
</organism>